<dbReference type="Proteomes" id="UP000019151">
    <property type="component" value="Plasmid 1"/>
</dbReference>
<name>W0RQT9_9BACT</name>
<gene>
    <name evidence="4" type="ORF">J421_5292</name>
</gene>
<dbReference type="PROSITE" id="PS51186">
    <property type="entry name" value="GNAT"/>
    <property type="match status" value="1"/>
</dbReference>
<dbReference type="HOGENOM" id="CLU_1501435_0_0_0"/>
<evidence type="ECO:0000313" key="4">
    <source>
        <dbReference type="EMBL" id="AHG92827.1"/>
    </source>
</evidence>
<proteinExistence type="predicted"/>
<dbReference type="InterPro" id="IPR000182">
    <property type="entry name" value="GNAT_dom"/>
</dbReference>
<dbReference type="InterPro" id="IPR050832">
    <property type="entry name" value="Bact_Acetyltransf"/>
</dbReference>
<dbReference type="InParanoid" id="W0RQT9"/>
<organism evidence="4 5">
    <name type="scientific">Gemmatirosa kalamazoonensis</name>
    <dbReference type="NCBI Taxonomy" id="861299"/>
    <lineage>
        <taxon>Bacteria</taxon>
        <taxon>Pseudomonadati</taxon>
        <taxon>Gemmatimonadota</taxon>
        <taxon>Gemmatimonadia</taxon>
        <taxon>Gemmatimonadales</taxon>
        <taxon>Gemmatimonadaceae</taxon>
        <taxon>Gemmatirosa</taxon>
    </lineage>
</organism>
<dbReference type="InterPro" id="IPR016181">
    <property type="entry name" value="Acyl_CoA_acyltransferase"/>
</dbReference>
<protein>
    <submittedName>
        <fullName evidence="4">GCN5-related N-acetyltransferase</fullName>
    </submittedName>
</protein>
<dbReference type="KEGG" id="gba:J421_5292"/>
<sequence length="179" mass="19353">MTYRIRDATPSDAVTLALLHVRAFQETHGGGPSVAVRQAQWEAILGRADAQDFTFLVEDADGRLVAFARGAPHDGGVPGFGGELNKIYVLRRHQGHGLGRLLVRRVAERFLSLGVRSMLLFGDARSRSNGFYEHLHAERLCSAGGEFHGGYGWRDLATVTVDCGTVGSDAQRDPPTPAA</sequence>
<evidence type="ECO:0000259" key="3">
    <source>
        <dbReference type="PROSITE" id="PS51186"/>
    </source>
</evidence>
<accession>W0RQT9</accession>
<keyword evidence="2" id="KW-0012">Acyltransferase</keyword>
<dbReference type="Gene3D" id="3.40.630.30">
    <property type="match status" value="1"/>
</dbReference>
<geneLocation type="plasmid" evidence="4 5">
    <name>1</name>
</geneLocation>
<evidence type="ECO:0000256" key="1">
    <source>
        <dbReference type="ARBA" id="ARBA00022679"/>
    </source>
</evidence>
<dbReference type="PANTHER" id="PTHR43877">
    <property type="entry name" value="AMINOALKYLPHOSPHONATE N-ACETYLTRANSFERASE-RELATED-RELATED"/>
    <property type="match status" value="1"/>
</dbReference>
<keyword evidence="5" id="KW-1185">Reference proteome</keyword>
<dbReference type="Pfam" id="PF00583">
    <property type="entry name" value="Acetyltransf_1"/>
    <property type="match status" value="1"/>
</dbReference>
<dbReference type="EMBL" id="CP007129">
    <property type="protein sequence ID" value="AHG92827.1"/>
    <property type="molecule type" value="Genomic_DNA"/>
</dbReference>
<dbReference type="GO" id="GO:0016747">
    <property type="term" value="F:acyltransferase activity, transferring groups other than amino-acyl groups"/>
    <property type="evidence" value="ECO:0007669"/>
    <property type="project" value="InterPro"/>
</dbReference>
<evidence type="ECO:0000256" key="2">
    <source>
        <dbReference type="ARBA" id="ARBA00023315"/>
    </source>
</evidence>
<feature type="domain" description="N-acetyltransferase" evidence="3">
    <location>
        <begin position="3"/>
        <end position="162"/>
    </location>
</feature>
<dbReference type="FunCoup" id="W0RQT9">
    <property type="interactions" value="3"/>
</dbReference>
<keyword evidence="1 4" id="KW-0808">Transferase</keyword>
<dbReference type="SUPFAM" id="SSF55729">
    <property type="entry name" value="Acyl-CoA N-acyltransferases (Nat)"/>
    <property type="match status" value="1"/>
</dbReference>
<evidence type="ECO:0000313" key="5">
    <source>
        <dbReference type="Proteomes" id="UP000019151"/>
    </source>
</evidence>
<dbReference type="CDD" id="cd04301">
    <property type="entry name" value="NAT_SF"/>
    <property type="match status" value="1"/>
</dbReference>
<reference evidence="4 5" key="1">
    <citation type="journal article" date="2014" name="Genome Announc.">
        <title>Genome Sequence and Methylome of Soil Bacterium Gemmatirosa kalamazoonensis KBS708T, a Member of the Rarely Cultivated Gemmatimonadetes Phylum.</title>
        <authorList>
            <person name="Debruyn J.M."/>
            <person name="Radosevich M."/>
            <person name="Wommack K.E."/>
            <person name="Polson S.W."/>
            <person name="Hauser L.J."/>
            <person name="Fawaz M.N."/>
            <person name="Korlach J."/>
            <person name="Tsai Y.C."/>
        </authorList>
    </citation>
    <scope>NUCLEOTIDE SEQUENCE [LARGE SCALE GENOMIC DNA]</scope>
    <source>
        <strain evidence="4 5">KBS708</strain>
        <plasmid evidence="5">Plasmid 1</plasmid>
    </source>
</reference>
<keyword evidence="4" id="KW-0614">Plasmid</keyword>
<dbReference type="AlphaFoldDB" id="W0RQT9"/>